<dbReference type="Pfam" id="PF07323">
    <property type="entry name" value="DUF1465"/>
    <property type="match status" value="1"/>
</dbReference>
<feature type="region of interest" description="Disordered" evidence="1">
    <location>
        <begin position="131"/>
        <end position="166"/>
    </location>
</feature>
<protein>
    <submittedName>
        <fullName evidence="2">Uncharacterized protein</fullName>
    </submittedName>
</protein>
<dbReference type="EMBL" id="ANHY01000006">
    <property type="protein sequence ID" value="EKV31347.1"/>
    <property type="molecule type" value="Genomic_DNA"/>
</dbReference>
<dbReference type="Gene3D" id="1.10.8.930">
    <property type="entry name" value="Protein of unknown function DUF1465"/>
    <property type="match status" value="1"/>
</dbReference>
<accession>K9H1A8</accession>
<dbReference type="AlphaFoldDB" id="K9H1A8"/>
<organism evidence="2 3">
    <name type="scientific">Caenispirillum salinarum AK4</name>
    <dbReference type="NCBI Taxonomy" id="1238182"/>
    <lineage>
        <taxon>Bacteria</taxon>
        <taxon>Pseudomonadati</taxon>
        <taxon>Pseudomonadota</taxon>
        <taxon>Alphaproteobacteria</taxon>
        <taxon>Rhodospirillales</taxon>
        <taxon>Novispirillaceae</taxon>
        <taxon>Caenispirillum</taxon>
    </lineage>
</organism>
<dbReference type="OrthoDB" id="9855356at2"/>
<comment type="caution">
    <text evidence="2">The sequence shown here is derived from an EMBL/GenBank/DDBJ whole genome shotgun (WGS) entry which is preliminary data.</text>
</comment>
<dbReference type="InterPro" id="IPR010848">
    <property type="entry name" value="DUF1465"/>
</dbReference>
<feature type="compositionally biased region" description="Acidic residues" evidence="1">
    <location>
        <begin position="157"/>
        <end position="166"/>
    </location>
</feature>
<name>K9H1A8_9PROT</name>
<reference evidence="2 3" key="1">
    <citation type="journal article" date="2013" name="Genome Announc.">
        <title>Draft Genome Sequence of an Alphaproteobacterium, Caenispirillum salinarum AK4(T), Isolated from a Solar Saltern.</title>
        <authorList>
            <person name="Khatri I."/>
            <person name="Singh A."/>
            <person name="Korpole S."/>
            <person name="Pinnaka A.K."/>
            <person name="Subramanian S."/>
        </authorList>
    </citation>
    <scope>NUCLEOTIDE SEQUENCE [LARGE SCALE GENOMIC DNA]</scope>
    <source>
        <strain evidence="2 3">AK4</strain>
    </source>
</reference>
<gene>
    <name evidence="2" type="ORF">C882_3720</name>
</gene>
<evidence type="ECO:0000313" key="3">
    <source>
        <dbReference type="Proteomes" id="UP000009881"/>
    </source>
</evidence>
<evidence type="ECO:0000313" key="2">
    <source>
        <dbReference type="EMBL" id="EKV31347.1"/>
    </source>
</evidence>
<keyword evidence="3" id="KW-1185">Reference proteome</keyword>
<sequence length="166" mass="18591">MTKTMLENIYHDALTLMEEMRDYVREDARRDREALPWEDRAAIIQVNRLMTVRLCHALQLIQAHRARLAGDLEAGRPPRIGLAPVPVDRHSILLPPRLLELCEKANHLFERLHAVHLAILPGEELDGVEARDHTPVPPTGAPSVAALEVPETVAGDAPDEDERAYA</sequence>
<dbReference type="InterPro" id="IPR038301">
    <property type="entry name" value="AraC-like_sf"/>
</dbReference>
<proteinExistence type="predicted"/>
<dbReference type="Proteomes" id="UP000009881">
    <property type="component" value="Unassembled WGS sequence"/>
</dbReference>
<evidence type="ECO:0000256" key="1">
    <source>
        <dbReference type="SAM" id="MobiDB-lite"/>
    </source>
</evidence>
<dbReference type="RefSeq" id="WP_009539828.1">
    <property type="nucleotide sequence ID" value="NZ_ANHY01000006.1"/>
</dbReference>